<organism evidence="14 15">
    <name type="scientific">Streptococcus oralis subsp. oralis</name>
    <dbReference type="NCBI Taxonomy" id="1891914"/>
    <lineage>
        <taxon>Bacteria</taxon>
        <taxon>Bacillati</taxon>
        <taxon>Bacillota</taxon>
        <taxon>Bacilli</taxon>
        <taxon>Lactobacillales</taxon>
        <taxon>Streptococcaceae</taxon>
        <taxon>Streptococcus</taxon>
    </lineage>
</organism>
<feature type="binding site" evidence="10">
    <location>
        <begin position="12"/>
        <end position="17"/>
    </location>
    <ligand>
        <name>substrate</name>
    </ligand>
</feature>
<evidence type="ECO:0000256" key="1">
    <source>
        <dbReference type="ARBA" id="ARBA00001946"/>
    </source>
</evidence>
<dbReference type="PANTHER" id="PTHR11088">
    <property type="entry name" value="TRNA DIMETHYLALLYLTRANSFERASE"/>
    <property type="match status" value="1"/>
</dbReference>
<evidence type="ECO:0000256" key="6">
    <source>
        <dbReference type="ARBA" id="ARBA00022741"/>
    </source>
</evidence>
<comment type="caution">
    <text evidence="10">Lacks conserved residue(s) required for the propagation of feature annotation.</text>
</comment>
<gene>
    <name evidence="10 14" type="primary">miaA</name>
    <name evidence="14" type="ORF">TZ92_01613</name>
</gene>
<dbReference type="GO" id="GO:0005524">
    <property type="term" value="F:ATP binding"/>
    <property type="evidence" value="ECO:0007669"/>
    <property type="project" value="UniProtKB-UniRule"/>
</dbReference>
<evidence type="ECO:0000256" key="2">
    <source>
        <dbReference type="ARBA" id="ARBA00003213"/>
    </source>
</evidence>
<dbReference type="GO" id="GO:0052381">
    <property type="term" value="F:tRNA dimethylallyltransferase activity"/>
    <property type="evidence" value="ECO:0007669"/>
    <property type="project" value="UniProtKB-UniRule"/>
</dbReference>
<dbReference type="Pfam" id="PF01715">
    <property type="entry name" value="IPPT"/>
    <property type="match status" value="1"/>
</dbReference>
<dbReference type="InterPro" id="IPR027417">
    <property type="entry name" value="P-loop_NTPase"/>
</dbReference>
<evidence type="ECO:0000256" key="8">
    <source>
        <dbReference type="ARBA" id="ARBA00022842"/>
    </source>
</evidence>
<protein>
    <recommendedName>
        <fullName evidence="10">tRNA dimethylallyltransferase</fullName>
        <ecNumber evidence="10">2.5.1.75</ecNumber>
    </recommendedName>
    <alternativeName>
        <fullName evidence="10">Dimethylallyl diphosphate:tRNA dimethylallyltransferase</fullName>
        <shortName evidence="10">DMAPP:tRNA dimethylallyltransferase</shortName>
        <shortName evidence="10">DMATase</shortName>
    </alternativeName>
    <alternativeName>
        <fullName evidence="10">Isopentenyl-diphosphate:tRNA isopentenyltransferase</fullName>
        <shortName evidence="10">IPP transferase</shortName>
        <shortName evidence="10">IPPT</shortName>
        <shortName evidence="10">IPTase</shortName>
    </alternativeName>
</protein>
<evidence type="ECO:0000256" key="11">
    <source>
        <dbReference type="RuleBase" id="RU003783"/>
    </source>
</evidence>
<dbReference type="PATRIC" id="fig|28037.214.peg.1615"/>
<keyword evidence="8 10" id="KW-0460">Magnesium</keyword>
<evidence type="ECO:0000256" key="5">
    <source>
        <dbReference type="ARBA" id="ARBA00022694"/>
    </source>
</evidence>
<comment type="similarity">
    <text evidence="3 10 13">Belongs to the IPP transferase family.</text>
</comment>
<proteinExistence type="inferred from homology"/>
<evidence type="ECO:0000256" key="4">
    <source>
        <dbReference type="ARBA" id="ARBA00022679"/>
    </source>
</evidence>
<dbReference type="EC" id="2.5.1.75" evidence="10"/>
<feature type="site" description="Interaction with substrate tRNA" evidence="10">
    <location>
        <position position="101"/>
    </location>
</feature>
<comment type="subunit">
    <text evidence="10">Monomer.</text>
</comment>
<evidence type="ECO:0000256" key="7">
    <source>
        <dbReference type="ARBA" id="ARBA00022840"/>
    </source>
</evidence>
<dbReference type="InterPro" id="IPR018022">
    <property type="entry name" value="IPT"/>
</dbReference>
<dbReference type="PANTHER" id="PTHR11088:SF60">
    <property type="entry name" value="TRNA DIMETHYLALLYLTRANSFERASE"/>
    <property type="match status" value="1"/>
</dbReference>
<comment type="caution">
    <text evidence="14">The sequence shown here is derived from an EMBL/GenBank/DDBJ whole genome shotgun (WGS) entry which is preliminary data.</text>
</comment>
<comment type="cofactor">
    <cofactor evidence="1 10">
        <name>Mg(2+)</name>
        <dbReference type="ChEBI" id="CHEBI:18420"/>
    </cofactor>
</comment>
<dbReference type="GO" id="GO:0006400">
    <property type="term" value="P:tRNA modification"/>
    <property type="evidence" value="ECO:0007669"/>
    <property type="project" value="TreeGrafter"/>
</dbReference>
<comment type="function">
    <text evidence="2 10 12">Catalyzes the transfer of a dimethylallyl group onto the adenine at position 37 in tRNAs that read codons beginning with uridine, leading to the formation of N6-(dimethylallyl)adenosine (i(6)A).</text>
</comment>
<name>A0A0F2D9T5_STROR</name>
<evidence type="ECO:0000256" key="13">
    <source>
        <dbReference type="RuleBase" id="RU003785"/>
    </source>
</evidence>
<feature type="site" description="Interaction with substrate tRNA" evidence="10">
    <location>
        <position position="127"/>
    </location>
</feature>
<evidence type="ECO:0000313" key="15">
    <source>
        <dbReference type="Proteomes" id="UP000033716"/>
    </source>
</evidence>
<dbReference type="InterPro" id="IPR039657">
    <property type="entry name" value="Dimethylallyltransferase"/>
</dbReference>
<evidence type="ECO:0000256" key="9">
    <source>
        <dbReference type="ARBA" id="ARBA00049563"/>
    </source>
</evidence>
<keyword evidence="7 10" id="KW-0067">ATP-binding</keyword>
<feature type="binding site" evidence="10">
    <location>
        <begin position="10"/>
        <end position="17"/>
    </location>
    <ligand>
        <name>ATP</name>
        <dbReference type="ChEBI" id="CHEBI:30616"/>
    </ligand>
</feature>
<keyword evidence="6 10" id="KW-0547">Nucleotide-binding</keyword>
<dbReference type="SUPFAM" id="SSF52540">
    <property type="entry name" value="P-loop containing nucleoside triphosphate hydrolases"/>
    <property type="match status" value="1"/>
</dbReference>
<dbReference type="HAMAP" id="MF_00185">
    <property type="entry name" value="IPP_trans"/>
    <property type="match status" value="1"/>
</dbReference>
<dbReference type="RefSeq" id="WP_033630005.1">
    <property type="nucleotide sequence ID" value="NZ_JYGO01000002.1"/>
</dbReference>
<evidence type="ECO:0000256" key="3">
    <source>
        <dbReference type="ARBA" id="ARBA00005842"/>
    </source>
</evidence>
<reference evidence="14 15" key="1">
    <citation type="submission" date="2015-02" db="EMBL/GenBank/DDBJ databases">
        <title>Evolution of amylase-binding proteins of oral streptococcal species.</title>
        <authorList>
            <person name="Haase E.M."/>
        </authorList>
    </citation>
    <scope>NUCLEOTIDE SEQUENCE [LARGE SCALE GENOMIC DNA]</scope>
    <source>
        <strain evidence="14 15">SK141</strain>
    </source>
</reference>
<evidence type="ECO:0000256" key="12">
    <source>
        <dbReference type="RuleBase" id="RU003784"/>
    </source>
</evidence>
<comment type="catalytic activity">
    <reaction evidence="9 10 11">
        <text>adenosine(37) in tRNA + dimethylallyl diphosphate = N(6)-dimethylallyladenosine(37) in tRNA + diphosphate</text>
        <dbReference type="Rhea" id="RHEA:26482"/>
        <dbReference type="Rhea" id="RHEA-COMP:10162"/>
        <dbReference type="Rhea" id="RHEA-COMP:10375"/>
        <dbReference type="ChEBI" id="CHEBI:33019"/>
        <dbReference type="ChEBI" id="CHEBI:57623"/>
        <dbReference type="ChEBI" id="CHEBI:74411"/>
        <dbReference type="ChEBI" id="CHEBI:74415"/>
        <dbReference type="EC" id="2.5.1.75"/>
    </reaction>
</comment>
<dbReference type="EMBL" id="JYGR01000005">
    <property type="protein sequence ID" value="KJQ71080.1"/>
    <property type="molecule type" value="Genomic_DNA"/>
</dbReference>
<dbReference type="AlphaFoldDB" id="A0A0F2D9T5"/>
<dbReference type="NCBIfam" id="TIGR00174">
    <property type="entry name" value="miaA"/>
    <property type="match status" value="1"/>
</dbReference>
<feature type="region of interest" description="Interaction with substrate tRNA" evidence="10">
    <location>
        <begin position="35"/>
        <end position="38"/>
    </location>
</feature>
<evidence type="ECO:0000256" key="10">
    <source>
        <dbReference type="HAMAP-Rule" id="MF_00185"/>
    </source>
</evidence>
<evidence type="ECO:0000313" key="14">
    <source>
        <dbReference type="EMBL" id="KJQ71080.1"/>
    </source>
</evidence>
<dbReference type="Gene3D" id="3.40.50.300">
    <property type="entry name" value="P-loop containing nucleotide triphosphate hydrolases"/>
    <property type="match status" value="1"/>
</dbReference>
<keyword evidence="5 10" id="KW-0819">tRNA processing</keyword>
<sequence>MKTKIIVIVGPTAVGKTALAIEVAKRFGGEVVSGDSQQVYRGLDIGTAKASPEEQAAVPHHLIDVREVTESYSAFDFVSEAKKAIEDIQSRGKLAIIAGGTGLYIQSLLEGYHLGGETPHEEILTYRASLEPLSDEELAHLVKQAGLEIPQFNRRRAMRALEIVHFGQDLKNQESPYEPLIICLDDERSQLYERINHRVDLMFEAGLLDEAKWLFDHYPDVQAAKGIGYKELFPYFRGEQTLEEASESLKQATRRFAKRQLTWFRNRMQVTFYQIGEPDVQDRILSQIEEFLHD</sequence>
<keyword evidence="4 10" id="KW-0808">Transferase</keyword>
<dbReference type="Proteomes" id="UP000033716">
    <property type="component" value="Unassembled WGS sequence"/>
</dbReference>
<accession>A0A0F2D9T5</accession>